<evidence type="ECO:0000256" key="1">
    <source>
        <dbReference type="ARBA" id="ARBA00004651"/>
    </source>
</evidence>
<dbReference type="Gene3D" id="3.90.1640.10">
    <property type="entry name" value="inorganic pyrophosphatase (n-terminal core)"/>
    <property type="match status" value="1"/>
</dbReference>
<comment type="cofactor">
    <cofactor evidence="7">
        <name>Mn(2+)</name>
        <dbReference type="ChEBI" id="CHEBI:29035"/>
    </cofactor>
    <text evidence="7">For phosphodiesterase activity, probably binds 2 Mn(2+) per subunit.</text>
</comment>
<reference evidence="9 10" key="1">
    <citation type="submission" date="2019-05" db="EMBL/GenBank/DDBJ databases">
        <authorList>
            <person name="Narsing Rao M.P."/>
            <person name="Li W.J."/>
        </authorList>
    </citation>
    <scope>NUCLEOTIDE SEQUENCE [LARGE SCALE GENOMIC DNA]</scope>
    <source>
        <strain evidence="9 10">SYSU_K30003</strain>
    </source>
</reference>
<dbReference type="Proteomes" id="UP000309676">
    <property type="component" value="Unassembled WGS sequence"/>
</dbReference>
<evidence type="ECO:0000256" key="2">
    <source>
        <dbReference type="ARBA" id="ARBA00022475"/>
    </source>
</evidence>
<dbReference type="Pfam" id="PF24898">
    <property type="entry name" value="GGDEF_GdpP"/>
    <property type="match status" value="1"/>
</dbReference>
<evidence type="ECO:0000256" key="7">
    <source>
        <dbReference type="PIRSR" id="PIRSR026583-50"/>
    </source>
</evidence>
<gene>
    <name evidence="9" type="ORF">FE782_28210</name>
</gene>
<feature type="domain" description="GGDEF" evidence="8">
    <location>
        <begin position="174"/>
        <end position="302"/>
    </location>
</feature>
<comment type="similarity">
    <text evidence="6">Belongs to the GdpP/PdeA phosphodiesterase family.</text>
</comment>
<feature type="binding site" evidence="7">
    <location>
        <position position="349"/>
    </location>
    <ligand>
        <name>Mn(2+)</name>
        <dbReference type="ChEBI" id="CHEBI:29035"/>
        <label>1</label>
    </ligand>
</feature>
<dbReference type="GO" id="GO:0046872">
    <property type="term" value="F:metal ion binding"/>
    <property type="evidence" value="ECO:0007669"/>
    <property type="project" value="UniProtKB-KW"/>
</dbReference>
<protein>
    <recommendedName>
        <fullName evidence="6">Cyclic-di-AMP phosphodiesterase</fullName>
        <ecNumber evidence="6">3.1.4.-</ecNumber>
    </recommendedName>
</protein>
<dbReference type="Gene3D" id="3.10.310.30">
    <property type="match status" value="1"/>
</dbReference>
<evidence type="ECO:0000313" key="9">
    <source>
        <dbReference type="EMBL" id="TLS48888.1"/>
    </source>
</evidence>
<organism evidence="9 10">
    <name type="scientific">Paenibacillus antri</name>
    <dbReference type="NCBI Taxonomy" id="2582848"/>
    <lineage>
        <taxon>Bacteria</taxon>
        <taxon>Bacillati</taxon>
        <taxon>Bacillota</taxon>
        <taxon>Bacilli</taxon>
        <taxon>Bacillales</taxon>
        <taxon>Paenibacillaceae</taxon>
        <taxon>Paenibacillus</taxon>
    </lineage>
</organism>
<dbReference type="InterPro" id="IPR003156">
    <property type="entry name" value="DHHA1_dom"/>
</dbReference>
<comment type="caution">
    <text evidence="9">The sequence shown here is derived from an EMBL/GenBank/DDBJ whole genome shotgun (WGS) entry which is preliminary data.</text>
</comment>
<evidence type="ECO:0000256" key="5">
    <source>
        <dbReference type="ARBA" id="ARBA00023136"/>
    </source>
</evidence>
<keyword evidence="10" id="KW-1185">Reference proteome</keyword>
<feature type="binding site" evidence="7">
    <location>
        <position position="497"/>
    </location>
    <ligand>
        <name>Mn(2+)</name>
        <dbReference type="ChEBI" id="CHEBI:29035"/>
        <label>2</label>
    </ligand>
</feature>
<keyword evidence="2 6" id="KW-1003">Cell membrane</keyword>
<dbReference type="Pfam" id="PF02272">
    <property type="entry name" value="DHHA1"/>
    <property type="match status" value="1"/>
</dbReference>
<keyword evidence="3" id="KW-0812">Transmembrane</keyword>
<evidence type="ECO:0000313" key="10">
    <source>
        <dbReference type="Proteomes" id="UP000309676"/>
    </source>
</evidence>
<dbReference type="InterPro" id="IPR000160">
    <property type="entry name" value="GGDEF_dom"/>
</dbReference>
<dbReference type="InterPro" id="IPR049553">
    <property type="entry name" value="GdpP-like_PAS"/>
</dbReference>
<name>A0A5R9G5V7_9BACL</name>
<dbReference type="OrthoDB" id="9759476at2"/>
<sequence length="655" mass="72460">MPKWLQARWMRLHATIPLALSLALSLALLGFSWVVGALALIVVAAATVYVLQAERKSREEMNAYISTITHRVKKAASDVISEMPIGIVLYGEDRQVEWHNGSIAKAMDRESLVGESITALWPALKSLKEKDKEATIELTFNKRSFQARVRPEERLLYFTDVTQYATLAKKYEEERIAFGLLVLDNVDEVTQGMDDQARSLTMATVTTVLNEWAVRHRLYMRRTSSDRYFLLLNQKELATLEQSRFDVLDEVKDATAHLKLPMTISIGVAAGAAGLLELGQIAQTSLDIALGRGGDQVAVKVGDRVSFYGGKSNAVEKRTRVRARVISHALRDLMKESDRIVVMGHKIPDMDAVGAAIGVLKAAETFGKPAFIVLEGVNPSIHRMMEMIYEDEELTSKFVSPEDAYHLITPKTLAVVVDTHKASLVAEPKLLGLTKRLVVIDHHRRGEEFIGEATLVYMEPYASSTCELVTELLQYIHDGLALGVLEATSMLAGIVTDTKSFSVRTGSRTFEAASFLRRNGADSSLIQRLLKDDLPGYLMKADIIRHARIVHKHFAVAVTQPGQRYPQLLIAQVADTLLNMQGIVASFVVCERPDGLIGISARSMGQVNVQLIMERLGGGGHLTNAATQLEGSIKDAEERLLTLLNSYEDREGLLE</sequence>
<comment type="function">
    <text evidence="6">Has phosphodiesterase (PDE) activity against cyclic-di-AMP (c-di-AMP).</text>
</comment>
<dbReference type="RefSeq" id="WP_138197698.1">
    <property type="nucleotide sequence ID" value="NZ_VCIW01000027.1"/>
</dbReference>
<feature type="binding site" evidence="7">
    <location>
        <position position="345"/>
    </location>
    <ligand>
        <name>Mn(2+)</name>
        <dbReference type="ChEBI" id="CHEBI:29035"/>
        <label>1</label>
    </ligand>
</feature>
<evidence type="ECO:0000256" key="4">
    <source>
        <dbReference type="ARBA" id="ARBA00022989"/>
    </source>
</evidence>
<dbReference type="GO" id="GO:0016787">
    <property type="term" value="F:hydrolase activity"/>
    <property type="evidence" value="ECO:0007669"/>
    <property type="project" value="UniProtKB-UniRule"/>
</dbReference>
<dbReference type="Pfam" id="PF01368">
    <property type="entry name" value="DHH"/>
    <property type="match status" value="1"/>
</dbReference>
<keyword evidence="6" id="KW-0378">Hydrolase</keyword>
<dbReference type="PROSITE" id="PS50887">
    <property type="entry name" value="GGDEF"/>
    <property type="match status" value="1"/>
</dbReference>
<dbReference type="GO" id="GO:0005886">
    <property type="term" value="C:plasma membrane"/>
    <property type="evidence" value="ECO:0007669"/>
    <property type="project" value="UniProtKB-SubCell"/>
</dbReference>
<feature type="binding site" evidence="7">
    <location>
        <position position="442"/>
    </location>
    <ligand>
        <name>Mn(2+)</name>
        <dbReference type="ChEBI" id="CHEBI:29035"/>
        <label>2</label>
    </ligand>
</feature>
<dbReference type="PIRSF" id="PIRSF026583">
    <property type="entry name" value="YybT"/>
    <property type="match status" value="1"/>
</dbReference>
<dbReference type="FunFam" id="3.90.1640.10:FF:000002">
    <property type="entry name" value="Cyclic-di-AMP phosphodiesterase"/>
    <property type="match status" value="1"/>
</dbReference>
<dbReference type="EC" id="3.1.4.-" evidence="6"/>
<evidence type="ECO:0000256" key="6">
    <source>
        <dbReference type="PIRNR" id="PIRNR026583"/>
    </source>
</evidence>
<comment type="subcellular location">
    <subcellularLocation>
        <location evidence="1">Cell membrane</location>
        <topology evidence="1">Multi-pass membrane protein</topology>
    </subcellularLocation>
</comment>
<dbReference type="Pfam" id="PF21370">
    <property type="entry name" value="PAS_GdpP"/>
    <property type="match status" value="1"/>
</dbReference>
<dbReference type="GO" id="GO:0106409">
    <property type="term" value="F:cyclic-di-AMP phosphodiesterase activity"/>
    <property type="evidence" value="ECO:0007669"/>
    <property type="project" value="RHEA"/>
</dbReference>
<evidence type="ECO:0000256" key="3">
    <source>
        <dbReference type="ARBA" id="ARBA00022692"/>
    </source>
</evidence>
<accession>A0A5R9G5V7</accession>
<dbReference type="PANTHER" id="PTHR47618">
    <property type="entry name" value="BIFUNCTIONAL OLIGORIBONUCLEASE AND PAP PHOSPHATASE NRNA"/>
    <property type="match status" value="1"/>
</dbReference>
<comment type="catalytic activity">
    <reaction evidence="6">
        <text>3',3'-c-di-AMP + H2O = 5'-O-phosphonoadenylyl-(3'-&gt;5')-adenosine + H(+)</text>
        <dbReference type="Rhea" id="RHEA:54420"/>
        <dbReference type="ChEBI" id="CHEBI:15377"/>
        <dbReference type="ChEBI" id="CHEBI:15378"/>
        <dbReference type="ChEBI" id="CHEBI:71500"/>
        <dbReference type="ChEBI" id="CHEBI:138171"/>
    </reaction>
</comment>
<dbReference type="SMART" id="SM00267">
    <property type="entry name" value="GGDEF"/>
    <property type="match status" value="1"/>
</dbReference>
<dbReference type="Gene3D" id="3.30.450.20">
    <property type="entry name" value="PAS domain"/>
    <property type="match status" value="1"/>
</dbReference>
<proteinExistence type="inferred from homology"/>
<keyword evidence="7" id="KW-0464">Manganese</keyword>
<keyword evidence="4" id="KW-1133">Transmembrane helix</keyword>
<dbReference type="EMBL" id="VCIW01000027">
    <property type="protein sequence ID" value="TLS48888.1"/>
    <property type="molecule type" value="Genomic_DNA"/>
</dbReference>
<feature type="binding site" evidence="7">
    <location>
        <position position="418"/>
    </location>
    <ligand>
        <name>Mn(2+)</name>
        <dbReference type="ChEBI" id="CHEBI:29035"/>
        <label>1</label>
    </ligand>
</feature>
<dbReference type="InterPro" id="IPR001667">
    <property type="entry name" value="DDH_dom"/>
</dbReference>
<dbReference type="PANTHER" id="PTHR47618:SF2">
    <property type="entry name" value="CYCLIC-DI-AMP PHOSPHODIESTERASE GDPP"/>
    <property type="match status" value="1"/>
</dbReference>
<dbReference type="InterPro" id="IPR038763">
    <property type="entry name" value="DHH_sf"/>
</dbReference>
<dbReference type="InterPro" id="IPR014528">
    <property type="entry name" value="GdpP/PdeA"/>
</dbReference>
<keyword evidence="5 6" id="KW-0472">Membrane</keyword>
<keyword evidence="7" id="KW-0479">Metal-binding</keyword>
<dbReference type="InterPro" id="IPR051319">
    <property type="entry name" value="Oligoribo/pAp-PDE_c-di-AMP_PDE"/>
</dbReference>
<dbReference type="GO" id="GO:0003676">
    <property type="term" value="F:nucleic acid binding"/>
    <property type="evidence" value="ECO:0007669"/>
    <property type="project" value="UniProtKB-UniRule"/>
</dbReference>
<evidence type="ECO:0000259" key="8">
    <source>
        <dbReference type="PROSITE" id="PS50887"/>
    </source>
</evidence>
<dbReference type="AlphaFoldDB" id="A0A5R9G5V7"/>
<dbReference type="SUPFAM" id="SSF64182">
    <property type="entry name" value="DHH phosphoesterases"/>
    <property type="match status" value="1"/>
</dbReference>
<feature type="binding site" evidence="7">
    <location>
        <position position="418"/>
    </location>
    <ligand>
        <name>Mn(2+)</name>
        <dbReference type="ChEBI" id="CHEBI:29035"/>
        <label>2</label>
    </ligand>
</feature>
<feature type="binding site" evidence="7">
    <location>
        <position position="351"/>
    </location>
    <ligand>
        <name>Mn(2+)</name>
        <dbReference type="ChEBI" id="CHEBI:29035"/>
        <label>2</label>
    </ligand>
</feature>